<protein>
    <submittedName>
        <fullName evidence="1">Uncharacterized protein</fullName>
    </submittedName>
</protein>
<evidence type="ECO:0000313" key="2">
    <source>
        <dbReference type="Proteomes" id="UP001500979"/>
    </source>
</evidence>
<proteinExistence type="predicted"/>
<name>A0ABN3VG25_9PSEU</name>
<dbReference type="RefSeq" id="WP_344682013.1">
    <property type="nucleotide sequence ID" value="NZ_BAAAUX010000016.1"/>
</dbReference>
<dbReference type="EMBL" id="BAAAUX010000016">
    <property type="protein sequence ID" value="GAA2801568.1"/>
    <property type="molecule type" value="Genomic_DNA"/>
</dbReference>
<dbReference type="Proteomes" id="UP001500979">
    <property type="component" value="Unassembled WGS sequence"/>
</dbReference>
<keyword evidence="2" id="KW-1185">Reference proteome</keyword>
<reference evidence="1 2" key="1">
    <citation type="journal article" date="2019" name="Int. J. Syst. Evol. Microbiol.">
        <title>The Global Catalogue of Microorganisms (GCM) 10K type strain sequencing project: providing services to taxonomists for standard genome sequencing and annotation.</title>
        <authorList>
            <consortium name="The Broad Institute Genomics Platform"/>
            <consortium name="The Broad Institute Genome Sequencing Center for Infectious Disease"/>
            <person name="Wu L."/>
            <person name="Ma J."/>
        </authorList>
    </citation>
    <scope>NUCLEOTIDE SEQUENCE [LARGE SCALE GENOMIC DNA]</scope>
    <source>
        <strain evidence="1 2">JCM 9383</strain>
    </source>
</reference>
<evidence type="ECO:0000313" key="1">
    <source>
        <dbReference type="EMBL" id="GAA2801568.1"/>
    </source>
</evidence>
<sequence>MKGIGRVYDHVTPEMEQHILDVLEARWRASATALTAAELMMWFPRLRDTLKTGHDDAVQDRIAISSPFAS</sequence>
<gene>
    <name evidence="1" type="ORF">GCM10010470_40780</name>
</gene>
<accession>A0ABN3VG25</accession>
<organism evidence="1 2">
    <name type="scientific">Saccharopolyspora taberi</name>
    <dbReference type="NCBI Taxonomy" id="60895"/>
    <lineage>
        <taxon>Bacteria</taxon>
        <taxon>Bacillati</taxon>
        <taxon>Actinomycetota</taxon>
        <taxon>Actinomycetes</taxon>
        <taxon>Pseudonocardiales</taxon>
        <taxon>Pseudonocardiaceae</taxon>
        <taxon>Saccharopolyspora</taxon>
    </lineage>
</organism>
<comment type="caution">
    <text evidence="1">The sequence shown here is derived from an EMBL/GenBank/DDBJ whole genome shotgun (WGS) entry which is preliminary data.</text>
</comment>